<feature type="region of interest" description="Disordered" evidence="1">
    <location>
        <begin position="1"/>
        <end position="72"/>
    </location>
</feature>
<dbReference type="Pfam" id="PF04972">
    <property type="entry name" value="BON"/>
    <property type="match status" value="1"/>
</dbReference>
<organism evidence="3 4">
    <name type="scientific">Pararobbsia alpina</name>
    <dbReference type="NCBI Taxonomy" id="621374"/>
    <lineage>
        <taxon>Bacteria</taxon>
        <taxon>Pseudomonadati</taxon>
        <taxon>Pseudomonadota</taxon>
        <taxon>Betaproteobacteria</taxon>
        <taxon>Burkholderiales</taxon>
        <taxon>Burkholderiaceae</taxon>
        <taxon>Pararobbsia</taxon>
    </lineage>
</organism>
<evidence type="ECO:0000259" key="2">
    <source>
        <dbReference type="PROSITE" id="PS50914"/>
    </source>
</evidence>
<feature type="compositionally biased region" description="Basic and acidic residues" evidence="1">
    <location>
        <begin position="34"/>
        <end position="57"/>
    </location>
</feature>
<dbReference type="PROSITE" id="PS50914">
    <property type="entry name" value="BON"/>
    <property type="match status" value="1"/>
</dbReference>
<dbReference type="Proteomes" id="UP000494115">
    <property type="component" value="Unassembled WGS sequence"/>
</dbReference>
<dbReference type="AlphaFoldDB" id="A0A6S7AY41"/>
<dbReference type="RefSeq" id="WP_175103821.1">
    <property type="nucleotide sequence ID" value="NZ_CADIKM010000004.1"/>
</dbReference>
<name>A0A6S7AY41_9BURK</name>
<protein>
    <recommendedName>
        <fullName evidence="2">BON domain-containing protein</fullName>
    </recommendedName>
</protein>
<evidence type="ECO:0000256" key="1">
    <source>
        <dbReference type="SAM" id="MobiDB-lite"/>
    </source>
</evidence>
<reference evidence="3 4" key="1">
    <citation type="submission" date="2020-04" db="EMBL/GenBank/DDBJ databases">
        <authorList>
            <person name="De Canck E."/>
        </authorList>
    </citation>
    <scope>NUCLEOTIDE SEQUENCE [LARGE SCALE GENOMIC DNA]</scope>
    <source>
        <strain evidence="3 4">LMG 28138</strain>
    </source>
</reference>
<feature type="domain" description="BON" evidence="2">
    <location>
        <begin position="140"/>
        <end position="208"/>
    </location>
</feature>
<accession>A0A6S7AY41</accession>
<dbReference type="InterPro" id="IPR007055">
    <property type="entry name" value="BON_dom"/>
</dbReference>
<dbReference type="EMBL" id="CADIKM010000004">
    <property type="protein sequence ID" value="CAB3781645.1"/>
    <property type="molecule type" value="Genomic_DNA"/>
</dbReference>
<evidence type="ECO:0000313" key="3">
    <source>
        <dbReference type="EMBL" id="CAB3781645.1"/>
    </source>
</evidence>
<evidence type="ECO:0000313" key="4">
    <source>
        <dbReference type="Proteomes" id="UP000494115"/>
    </source>
</evidence>
<keyword evidence="4" id="KW-1185">Reference proteome</keyword>
<dbReference type="Gene3D" id="3.30.1340.30">
    <property type="match status" value="1"/>
</dbReference>
<gene>
    <name evidence="3" type="ORF">LMG28138_01269</name>
</gene>
<proteinExistence type="predicted"/>
<sequence>MTASQRQRKIYNPGETEPEAEDHDGGYGEIPGDGPHHNRGDLERSHEPGYRESHRPGELLPDEAVSPDGAPVRKNIISQEIVQHTSEQRGGKDQQAPTDISSAPMKTAHAAVVPHAASVEESCARRADDAAPPSPALAMTDADILAEVIRRLKHSESLDISEVRIAVEHANVILEGFVPHRFMQHAIEDVVDRCAGVHEIDNRIHVRHRPGEDEPTLSIGT</sequence>